<dbReference type="Pfam" id="PF08246">
    <property type="entry name" value="Inhibitor_I29"/>
    <property type="match status" value="1"/>
</dbReference>
<dbReference type="SMART" id="SM00848">
    <property type="entry name" value="Inhibitor_I29"/>
    <property type="match status" value="1"/>
</dbReference>
<dbReference type="AlphaFoldDB" id="A0A1I7YBB2"/>
<feature type="chain" id="PRO_5009311922" evidence="1">
    <location>
        <begin position="20"/>
        <end position="103"/>
    </location>
</feature>
<evidence type="ECO:0000256" key="1">
    <source>
        <dbReference type="SAM" id="SignalP"/>
    </source>
</evidence>
<dbReference type="SUPFAM" id="SSF54001">
    <property type="entry name" value="Cysteine proteinases"/>
    <property type="match status" value="1"/>
</dbReference>
<dbReference type="InterPro" id="IPR038765">
    <property type="entry name" value="Papain-like_cys_pep_sf"/>
</dbReference>
<evidence type="ECO:0000313" key="4">
    <source>
        <dbReference type="WBParaSite" id="L893_g1455.t1"/>
    </source>
</evidence>
<dbReference type="Gene3D" id="1.10.287.2250">
    <property type="match status" value="1"/>
</dbReference>
<accession>A0A1I7YBB2</accession>
<feature type="domain" description="Cathepsin propeptide inhibitor" evidence="2">
    <location>
        <begin position="30"/>
        <end position="91"/>
    </location>
</feature>
<feature type="signal peptide" evidence="1">
    <location>
        <begin position="1"/>
        <end position="19"/>
    </location>
</feature>
<name>A0A1I7YBB2_9BILA</name>
<keyword evidence="1" id="KW-0732">Signal</keyword>
<proteinExistence type="predicted"/>
<dbReference type="Proteomes" id="UP000095287">
    <property type="component" value="Unplaced"/>
</dbReference>
<sequence length="103" mass="11813">MFSKCAVVLLLVLPLFAFAAPTPSEEAQAFEKFKKDFDRHYETPAEEAKRFEIFKKNLAEIQQLNEKHRSETTFAISFAINQFTDLSKEEFAKSHTGDLPTPN</sequence>
<organism evidence="3 4">
    <name type="scientific">Steinernema glaseri</name>
    <dbReference type="NCBI Taxonomy" id="37863"/>
    <lineage>
        <taxon>Eukaryota</taxon>
        <taxon>Metazoa</taxon>
        <taxon>Ecdysozoa</taxon>
        <taxon>Nematoda</taxon>
        <taxon>Chromadorea</taxon>
        <taxon>Rhabditida</taxon>
        <taxon>Tylenchina</taxon>
        <taxon>Panagrolaimomorpha</taxon>
        <taxon>Strongyloidoidea</taxon>
        <taxon>Steinernematidae</taxon>
        <taxon>Steinernema</taxon>
    </lineage>
</organism>
<dbReference type="InterPro" id="IPR013201">
    <property type="entry name" value="Prot_inhib_I29"/>
</dbReference>
<dbReference type="WBParaSite" id="L893_g1455.t1">
    <property type="protein sequence ID" value="L893_g1455.t1"/>
    <property type="gene ID" value="L893_g1455"/>
</dbReference>
<protein>
    <submittedName>
        <fullName evidence="4">Inhibitor_I29 domain-containing protein</fullName>
    </submittedName>
</protein>
<evidence type="ECO:0000259" key="2">
    <source>
        <dbReference type="SMART" id="SM00848"/>
    </source>
</evidence>
<keyword evidence="3" id="KW-1185">Reference proteome</keyword>
<evidence type="ECO:0000313" key="3">
    <source>
        <dbReference type="Proteomes" id="UP000095287"/>
    </source>
</evidence>
<reference evidence="4" key="1">
    <citation type="submission" date="2016-11" db="UniProtKB">
        <authorList>
            <consortium name="WormBaseParasite"/>
        </authorList>
    </citation>
    <scope>IDENTIFICATION</scope>
</reference>